<dbReference type="PATRIC" id="fig|1280947.3.peg.96"/>
<dbReference type="NCBIfam" id="TIGR03725">
    <property type="entry name" value="T6A_YeaZ"/>
    <property type="match status" value="1"/>
</dbReference>
<feature type="domain" description="Gcp-like" evidence="2">
    <location>
        <begin position="32"/>
        <end position="104"/>
    </location>
</feature>
<dbReference type="PANTHER" id="PTHR11735:SF11">
    <property type="entry name" value="TRNA THREONYLCARBAMOYLADENOSINE BIOSYNTHESIS PROTEIN TSAB"/>
    <property type="match status" value="1"/>
</dbReference>
<dbReference type="PANTHER" id="PTHR11735">
    <property type="entry name" value="TRNA N6-ADENOSINE THREONYLCARBAMOYLTRANSFERASE"/>
    <property type="match status" value="1"/>
</dbReference>
<feature type="region of interest" description="Disordered" evidence="1">
    <location>
        <begin position="194"/>
        <end position="214"/>
    </location>
</feature>
<dbReference type="InterPro" id="IPR022496">
    <property type="entry name" value="T6A_TsaB"/>
</dbReference>
<reference evidence="3 4" key="1">
    <citation type="journal article" date="2014" name="Antonie Van Leeuwenhoek">
        <title>Hyphomonas beringensis sp. nov. and Hyphomonas chukchiensis sp. nov., isolated from surface seawater of the Bering Sea and Chukchi Sea.</title>
        <authorList>
            <person name="Li C."/>
            <person name="Lai Q."/>
            <person name="Li G."/>
            <person name="Dong C."/>
            <person name="Wang J."/>
            <person name="Liao Y."/>
            <person name="Shao Z."/>
        </authorList>
    </citation>
    <scope>NUCLEOTIDE SEQUENCE [LARGE SCALE GENOMIC DNA]</scope>
    <source>
        <strain evidence="3 4">BH-BN04-4</strain>
    </source>
</reference>
<evidence type="ECO:0000259" key="2">
    <source>
        <dbReference type="Pfam" id="PF00814"/>
    </source>
</evidence>
<evidence type="ECO:0000256" key="1">
    <source>
        <dbReference type="SAM" id="MobiDB-lite"/>
    </source>
</evidence>
<dbReference type="Gene3D" id="3.30.420.40">
    <property type="match status" value="1"/>
</dbReference>
<gene>
    <name evidence="3" type="ORF">HY30_00505</name>
</gene>
<dbReference type="AlphaFoldDB" id="A0A062URH6"/>
<dbReference type="EMBL" id="AWFG01000001">
    <property type="protein sequence ID" value="KCZ60846.1"/>
    <property type="molecule type" value="Genomic_DNA"/>
</dbReference>
<organism evidence="3 4">
    <name type="scientific">Hyphomonas chukchiensis</name>
    <dbReference type="NCBI Taxonomy" id="1280947"/>
    <lineage>
        <taxon>Bacteria</taxon>
        <taxon>Pseudomonadati</taxon>
        <taxon>Pseudomonadota</taxon>
        <taxon>Alphaproteobacteria</taxon>
        <taxon>Hyphomonadales</taxon>
        <taxon>Hyphomonadaceae</taxon>
        <taxon>Hyphomonas</taxon>
    </lineage>
</organism>
<accession>A0A062URH6</accession>
<dbReference type="InterPro" id="IPR000905">
    <property type="entry name" value="Gcp-like_dom"/>
</dbReference>
<proteinExistence type="predicted"/>
<comment type="caution">
    <text evidence="3">The sequence shown here is derived from an EMBL/GenBank/DDBJ whole genome shotgun (WGS) entry which is preliminary data.</text>
</comment>
<dbReference type="GO" id="GO:0005829">
    <property type="term" value="C:cytosol"/>
    <property type="evidence" value="ECO:0007669"/>
    <property type="project" value="TreeGrafter"/>
</dbReference>
<evidence type="ECO:0000313" key="3">
    <source>
        <dbReference type="EMBL" id="KCZ60846.1"/>
    </source>
</evidence>
<dbReference type="InterPro" id="IPR043129">
    <property type="entry name" value="ATPase_NBD"/>
</dbReference>
<dbReference type="OrthoDB" id="9809995at2"/>
<dbReference type="STRING" id="1280947.HY30_00505"/>
<dbReference type="Proteomes" id="UP000027190">
    <property type="component" value="Unassembled WGS sequence"/>
</dbReference>
<evidence type="ECO:0000313" key="4">
    <source>
        <dbReference type="Proteomes" id="UP000027190"/>
    </source>
</evidence>
<dbReference type="Pfam" id="PF00814">
    <property type="entry name" value="TsaD"/>
    <property type="match status" value="1"/>
</dbReference>
<dbReference type="RefSeq" id="WP_034735852.1">
    <property type="nucleotide sequence ID" value="NZ_AWFG01000001.1"/>
</dbReference>
<sequence>MLVLALNTASAALEAALVRDGDILADAREDMARGQDRQLPGFVERLLAEAGVTLQDVDRIAVVTGPGSFTGIRIGVAYARGLALVTGAPCIGVTSLEAAIPAGMEGNTLGALQAQKRPPDQTWWVQGLEGDEGISTPVEVSLDALKAMLEGFLVPIFMDGAEALGRLADGLDIRPMRPSAITAALKAPAFDAGSHPPAPVYAREPDATLPGQKS</sequence>
<protein>
    <recommendedName>
        <fullName evidence="2">Gcp-like domain-containing protein</fullName>
    </recommendedName>
</protein>
<dbReference type="GO" id="GO:0002949">
    <property type="term" value="P:tRNA threonylcarbamoyladenosine modification"/>
    <property type="evidence" value="ECO:0007669"/>
    <property type="project" value="InterPro"/>
</dbReference>
<name>A0A062URH6_9PROT</name>
<dbReference type="SUPFAM" id="SSF53067">
    <property type="entry name" value="Actin-like ATPase domain"/>
    <property type="match status" value="1"/>
</dbReference>
<keyword evidence="4" id="KW-1185">Reference proteome</keyword>
<dbReference type="eggNOG" id="COG1214">
    <property type="taxonomic scope" value="Bacteria"/>
</dbReference>